<dbReference type="GO" id="GO:0019901">
    <property type="term" value="F:protein kinase binding"/>
    <property type="evidence" value="ECO:0007669"/>
    <property type="project" value="InterPro"/>
</dbReference>
<evidence type="ECO:0000256" key="1">
    <source>
        <dbReference type="SAM" id="MobiDB-lite"/>
    </source>
</evidence>
<dbReference type="GO" id="GO:0016538">
    <property type="term" value="F:cyclin-dependent protein serine/threonine kinase regulator activity"/>
    <property type="evidence" value="ECO:0007669"/>
    <property type="project" value="TreeGrafter"/>
</dbReference>
<sequence length="241" mass="28128">MKNSSLENLEHIHEQGLIKNKEFDSSEYINFMEYPTLNLLDMMSCLLTKIVQTNDDLGKNTQQNDDSNENKNSNNNNNNNSTTSSTSLSNRNKTLLFRGQNIPHFPINKYLQRAHQYCATSNDVYLSLLVYFDRLSQLTLDDSEPKLILDSYNIHRLIITAFTVATKFSQDVYFTNKRYAKVGGISDRELNKLELAFLDLLNWEKLRCSGIELLKYWKLLNGFWERENENKEHSQESQPTH</sequence>
<organism evidence="2 3">
    <name type="scientific">Hanseniaspora valbyensis NRRL Y-1626</name>
    <dbReference type="NCBI Taxonomy" id="766949"/>
    <lineage>
        <taxon>Eukaryota</taxon>
        <taxon>Fungi</taxon>
        <taxon>Dikarya</taxon>
        <taxon>Ascomycota</taxon>
        <taxon>Saccharomycotina</taxon>
        <taxon>Saccharomycetes</taxon>
        <taxon>Saccharomycodales</taxon>
        <taxon>Saccharomycodaceae</taxon>
        <taxon>Hanseniaspora</taxon>
    </lineage>
</organism>
<dbReference type="GO" id="GO:0005634">
    <property type="term" value="C:nucleus"/>
    <property type="evidence" value="ECO:0007669"/>
    <property type="project" value="TreeGrafter"/>
</dbReference>
<keyword evidence="3" id="KW-1185">Reference proteome</keyword>
<proteinExistence type="predicted"/>
<dbReference type="PANTHER" id="PTHR15615">
    <property type="match status" value="1"/>
</dbReference>
<accession>A0A1B7T9U9</accession>
<comment type="caution">
    <text evidence="2">The sequence shown here is derived from an EMBL/GenBank/DDBJ whole genome shotgun (WGS) entry which is preliminary data.</text>
</comment>
<dbReference type="Gene3D" id="1.10.472.10">
    <property type="entry name" value="Cyclin-like"/>
    <property type="match status" value="1"/>
</dbReference>
<protein>
    <submittedName>
        <fullName evidence="2">Cyclin-domain-containing protein</fullName>
    </submittedName>
</protein>
<dbReference type="AlphaFoldDB" id="A0A1B7T9U9"/>
<evidence type="ECO:0000313" key="2">
    <source>
        <dbReference type="EMBL" id="OBA25519.1"/>
    </source>
</evidence>
<dbReference type="InterPro" id="IPR013922">
    <property type="entry name" value="Cyclin_PHO80-like"/>
</dbReference>
<evidence type="ECO:0000313" key="3">
    <source>
        <dbReference type="Proteomes" id="UP000092321"/>
    </source>
</evidence>
<feature type="compositionally biased region" description="Low complexity" evidence="1">
    <location>
        <begin position="70"/>
        <end position="88"/>
    </location>
</feature>
<dbReference type="SUPFAM" id="SSF47954">
    <property type="entry name" value="Cyclin-like"/>
    <property type="match status" value="1"/>
</dbReference>
<dbReference type="InterPro" id="IPR036915">
    <property type="entry name" value="Cyclin-like_sf"/>
</dbReference>
<dbReference type="PANTHER" id="PTHR15615:SF94">
    <property type="entry name" value="PHO85 CYCLIN-6-RELATED"/>
    <property type="match status" value="1"/>
</dbReference>
<dbReference type="OrthoDB" id="1060854at2759"/>
<name>A0A1B7T9U9_9ASCO</name>
<dbReference type="CDD" id="cd20558">
    <property type="entry name" value="CYCLIN_ScPCL7-like"/>
    <property type="match status" value="1"/>
</dbReference>
<reference evidence="3" key="1">
    <citation type="journal article" date="2016" name="Proc. Natl. Acad. Sci. U.S.A.">
        <title>Comparative genomics of biotechnologically important yeasts.</title>
        <authorList>
            <person name="Riley R."/>
            <person name="Haridas S."/>
            <person name="Wolfe K.H."/>
            <person name="Lopes M.R."/>
            <person name="Hittinger C.T."/>
            <person name="Goeker M."/>
            <person name="Salamov A.A."/>
            <person name="Wisecaver J.H."/>
            <person name="Long T.M."/>
            <person name="Calvey C.H."/>
            <person name="Aerts A.L."/>
            <person name="Barry K.W."/>
            <person name="Choi C."/>
            <person name="Clum A."/>
            <person name="Coughlan A.Y."/>
            <person name="Deshpande S."/>
            <person name="Douglass A.P."/>
            <person name="Hanson S.J."/>
            <person name="Klenk H.-P."/>
            <person name="LaButti K.M."/>
            <person name="Lapidus A."/>
            <person name="Lindquist E.A."/>
            <person name="Lipzen A.M."/>
            <person name="Meier-Kolthoff J.P."/>
            <person name="Ohm R.A."/>
            <person name="Otillar R.P."/>
            <person name="Pangilinan J.L."/>
            <person name="Peng Y."/>
            <person name="Rokas A."/>
            <person name="Rosa C.A."/>
            <person name="Scheuner C."/>
            <person name="Sibirny A.A."/>
            <person name="Slot J.C."/>
            <person name="Stielow J.B."/>
            <person name="Sun H."/>
            <person name="Kurtzman C.P."/>
            <person name="Blackwell M."/>
            <person name="Grigoriev I.V."/>
            <person name="Jeffries T.W."/>
        </authorList>
    </citation>
    <scope>NUCLEOTIDE SEQUENCE [LARGE SCALE GENOMIC DNA]</scope>
    <source>
        <strain evidence="3">NRRL Y-1626</strain>
    </source>
</reference>
<dbReference type="Pfam" id="PF08613">
    <property type="entry name" value="Cyclin"/>
    <property type="match status" value="1"/>
</dbReference>
<dbReference type="Proteomes" id="UP000092321">
    <property type="component" value="Unassembled WGS sequence"/>
</dbReference>
<dbReference type="GO" id="GO:0000307">
    <property type="term" value="C:cyclin-dependent protein kinase holoenzyme complex"/>
    <property type="evidence" value="ECO:0007669"/>
    <property type="project" value="TreeGrafter"/>
</dbReference>
<feature type="region of interest" description="Disordered" evidence="1">
    <location>
        <begin position="57"/>
        <end position="88"/>
    </location>
</feature>
<dbReference type="EMBL" id="LXPE01000080">
    <property type="protein sequence ID" value="OBA25519.1"/>
    <property type="molecule type" value="Genomic_DNA"/>
</dbReference>
<gene>
    <name evidence="2" type="ORF">HANVADRAFT_26900</name>
</gene>